<protein>
    <submittedName>
        <fullName evidence="4">ROK family transcriptional regulator</fullName>
    </submittedName>
</protein>
<evidence type="ECO:0000313" key="4">
    <source>
        <dbReference type="EMBL" id="TDA20498.1"/>
    </source>
</evidence>
<evidence type="ECO:0000256" key="2">
    <source>
        <dbReference type="ARBA" id="ARBA00006479"/>
    </source>
</evidence>
<dbReference type="Gene3D" id="3.30.420.40">
    <property type="match status" value="2"/>
</dbReference>
<dbReference type="Proteomes" id="UP000295710">
    <property type="component" value="Unassembled WGS sequence"/>
</dbReference>
<evidence type="ECO:0000313" key="5">
    <source>
        <dbReference type="Proteomes" id="UP000295710"/>
    </source>
</evidence>
<dbReference type="EMBL" id="SMMX01000020">
    <property type="protein sequence ID" value="TDA20498.1"/>
    <property type="molecule type" value="Genomic_DNA"/>
</dbReference>
<gene>
    <name evidence="4" type="ORF">E1963_16815</name>
</gene>
<keyword evidence="3" id="KW-0859">Xylose metabolism</keyword>
<dbReference type="InterPro" id="IPR036390">
    <property type="entry name" value="WH_DNA-bd_sf"/>
</dbReference>
<dbReference type="InterPro" id="IPR036388">
    <property type="entry name" value="WH-like_DNA-bd_sf"/>
</dbReference>
<organism evidence="4 5">
    <name type="scientific">Extibacter muris</name>
    <dbReference type="NCBI Taxonomy" id="1796622"/>
    <lineage>
        <taxon>Bacteria</taxon>
        <taxon>Bacillati</taxon>
        <taxon>Bacillota</taxon>
        <taxon>Clostridia</taxon>
        <taxon>Lachnospirales</taxon>
        <taxon>Lachnospiraceae</taxon>
        <taxon>Extibacter</taxon>
    </lineage>
</organism>
<dbReference type="Pfam" id="PF00480">
    <property type="entry name" value="ROK"/>
    <property type="match status" value="1"/>
</dbReference>
<dbReference type="GO" id="GO:0042732">
    <property type="term" value="P:D-xylose metabolic process"/>
    <property type="evidence" value="ECO:0007669"/>
    <property type="project" value="UniProtKB-KW"/>
</dbReference>
<comment type="similarity">
    <text evidence="2">Belongs to the ROK (NagC/XylR) family.</text>
</comment>
<accession>A0A4R4FB54</accession>
<comment type="caution">
    <text evidence="4">The sequence shown here is derived from an EMBL/GenBank/DDBJ whole genome shotgun (WGS) entry which is preliminary data.</text>
</comment>
<evidence type="ECO:0000256" key="3">
    <source>
        <dbReference type="ARBA" id="ARBA00022629"/>
    </source>
</evidence>
<dbReference type="InterPro" id="IPR043129">
    <property type="entry name" value="ATPase_NBD"/>
</dbReference>
<comment type="function">
    <text evidence="1">Transcriptional repressor of xylose-utilizing enzymes.</text>
</comment>
<keyword evidence="5" id="KW-1185">Reference proteome</keyword>
<dbReference type="PANTHER" id="PTHR18964">
    <property type="entry name" value="ROK (REPRESSOR, ORF, KINASE) FAMILY"/>
    <property type="match status" value="1"/>
</dbReference>
<dbReference type="Pfam" id="PF13412">
    <property type="entry name" value="HTH_24"/>
    <property type="match status" value="1"/>
</dbReference>
<keyword evidence="3" id="KW-0119">Carbohydrate metabolism</keyword>
<name>A0A4R4FB54_9FIRM</name>
<dbReference type="SUPFAM" id="SSF53067">
    <property type="entry name" value="Actin-like ATPase domain"/>
    <property type="match status" value="1"/>
</dbReference>
<dbReference type="InterPro" id="IPR000600">
    <property type="entry name" value="ROK"/>
</dbReference>
<evidence type="ECO:0000256" key="1">
    <source>
        <dbReference type="ARBA" id="ARBA00002486"/>
    </source>
</evidence>
<dbReference type="SUPFAM" id="SSF46785">
    <property type="entry name" value="Winged helix' DNA-binding domain"/>
    <property type="match status" value="1"/>
</dbReference>
<dbReference type="AlphaFoldDB" id="A0A4R4FB54"/>
<reference evidence="4 5" key="1">
    <citation type="journal article" date="2016" name="Nat. Microbiol.">
        <title>The Mouse Intestinal Bacterial Collection (miBC) provides host-specific insight into cultured diversity and functional potential of the gut microbiota.</title>
        <authorList>
            <person name="Lagkouvardos I."/>
            <person name="Pukall R."/>
            <person name="Abt B."/>
            <person name="Foesel B.U."/>
            <person name="Meier-Kolthoff J.P."/>
            <person name="Kumar N."/>
            <person name="Bresciani A."/>
            <person name="Martinez I."/>
            <person name="Just S."/>
            <person name="Ziegler C."/>
            <person name="Brugiroux S."/>
            <person name="Garzetti D."/>
            <person name="Wenning M."/>
            <person name="Bui T.P."/>
            <person name="Wang J."/>
            <person name="Hugenholtz F."/>
            <person name="Plugge C.M."/>
            <person name="Peterson D.A."/>
            <person name="Hornef M.W."/>
            <person name="Baines J.F."/>
            <person name="Smidt H."/>
            <person name="Walter J."/>
            <person name="Kristiansen K."/>
            <person name="Nielsen H.B."/>
            <person name="Haller D."/>
            <person name="Overmann J."/>
            <person name="Stecher B."/>
            <person name="Clavel T."/>
        </authorList>
    </citation>
    <scope>NUCLEOTIDE SEQUENCE [LARGE SCALE GENOMIC DNA]</scope>
    <source>
        <strain evidence="4 5">DSM 28560</strain>
    </source>
</reference>
<dbReference type="Gene3D" id="1.10.10.10">
    <property type="entry name" value="Winged helix-like DNA-binding domain superfamily/Winged helix DNA-binding domain"/>
    <property type="match status" value="1"/>
</dbReference>
<sequence>MIQRTNNSEVKKLNRNRVFRYINSKNRTSMPDIAAALDMSGPTVLQIVKELREAHVICEAGEFESTGGRKAKALAAVRDARYAVGIEITRNHIGMVLTDMTETVLKHNRMRKAFTYEDEYFKQLGAALEEFLGEDKAVRDKIAGVGISVPSIVDSTENHITYSRALDLYDIDGEVFSRHIPYPCVLINDANAAAATECIADRQLESMIYLSLSNTVGGAVVFRQENGQEEPGSPLGSVFENMYIGKHWHSGEFGHMIIHPGGKTCYCGKKGCVDAYCSALCLAEYADGYLERFFDRMEDGDLELVKVWEDYLDDLAITVDNLRMCFDCDIVLGGYVGSLIGPYIKELQKKVAEKNIFEGGGAYVRACRYQKAASALGAAVYYIENFINSI</sequence>
<dbReference type="PANTHER" id="PTHR18964:SF149">
    <property type="entry name" value="BIFUNCTIONAL UDP-N-ACETYLGLUCOSAMINE 2-EPIMERASE_N-ACETYLMANNOSAMINE KINASE"/>
    <property type="match status" value="1"/>
</dbReference>
<proteinExistence type="inferred from homology"/>